<reference key="1">
    <citation type="submission" date="2010-11" db="EMBL/GenBank/DDBJ databases">
        <title>The complete sequence of chromosome of Isophaera pallida ATCC 43644.</title>
        <authorList>
            <consortium name="US DOE Joint Genome Institute (JGI-PGF)"/>
            <person name="Lucas S."/>
            <person name="Copeland A."/>
            <person name="Lapidus A."/>
            <person name="Bruce D."/>
            <person name="Goodwin L."/>
            <person name="Pitluck S."/>
            <person name="Kyrpides N."/>
            <person name="Mavromatis K."/>
            <person name="Pagani I."/>
            <person name="Ivanova N."/>
            <person name="Saunders E."/>
            <person name="Brettin T."/>
            <person name="Detter J.C."/>
            <person name="Han C."/>
            <person name="Tapia R."/>
            <person name="Land M."/>
            <person name="Hauser L."/>
            <person name="Markowitz V."/>
            <person name="Cheng J.-F."/>
            <person name="Hugenholtz P."/>
            <person name="Woyke T."/>
            <person name="Wu D."/>
            <person name="Eisen J.A."/>
        </authorList>
    </citation>
    <scope>NUCLEOTIDE SEQUENCE</scope>
    <source>
        <strain>ATCC 43644</strain>
    </source>
</reference>
<dbReference type="Gene3D" id="3.20.20.70">
    <property type="entry name" value="Aldolase class I"/>
    <property type="match status" value="1"/>
</dbReference>
<dbReference type="Gene3D" id="3.30.70.1140">
    <property type="entry name" value="Phospho-2-dehydro-3-deoxyheptonate aldolase, domain 1"/>
    <property type="match status" value="1"/>
</dbReference>
<dbReference type="InterPro" id="IPR041071">
    <property type="entry name" value="DAHP_snth_FXD"/>
</dbReference>
<dbReference type="GO" id="GO:0003849">
    <property type="term" value="F:3-deoxy-7-phosphoheptulonate synthase activity"/>
    <property type="evidence" value="ECO:0007669"/>
    <property type="project" value="UniProtKB-EC"/>
</dbReference>
<dbReference type="Pfam" id="PF00793">
    <property type="entry name" value="DAHP_synth_1"/>
    <property type="match status" value="1"/>
</dbReference>
<dbReference type="PANTHER" id="PTHR43018:SF1">
    <property type="entry name" value="PROTEIN AROA(G)"/>
    <property type="match status" value="1"/>
</dbReference>
<dbReference type="eggNOG" id="COG2876">
    <property type="taxonomic scope" value="Bacteria"/>
</dbReference>
<dbReference type="EMBL" id="CP002353">
    <property type="protein sequence ID" value="ADV64010.1"/>
    <property type="molecule type" value="Genomic_DNA"/>
</dbReference>
<sequence length="341" mass="36739">MLIVMQAQASSEQIDRVLETVRRMGLTPHPLPGPTRTAIGVTGNTAAVDRRPLEMLPGVEELIRVTKPFKLASREMKPHDTAFRVGPNQGARIGPGSFTLIAGPCSVESRDLILGVAEAMTQRGVKLMRAGAFKPRTSPYAFQGMGEEGLRILEEARAATGIGIVTELMDTQDAQAVAQVADMIQIGARNMQNFALLKCVARLNKPVLLKRGLAATLEEWLMAAEYILSGPNYNVALCERGVRTFSDHSRNTLDLSVIPPLKAVSHLPVLVDPSHGTGKRAFVPAMARAALAAGADGLLIEVHPHPEKALSDGPQSIDYQEFDALLESLRKLAPHLGVELT</sequence>
<dbReference type="InterPro" id="IPR013785">
    <property type="entry name" value="Aldolase_TIM"/>
</dbReference>
<dbReference type="NCBIfam" id="TIGR01361">
    <property type="entry name" value="DAHP_synth_Bsub"/>
    <property type="match status" value="1"/>
</dbReference>
<dbReference type="PANTHER" id="PTHR43018">
    <property type="entry name" value="PHOSPHO-2-DEHYDRO-3-DEOXYHEPTONATE ALDOLASE"/>
    <property type="match status" value="1"/>
</dbReference>
<dbReference type="InParanoid" id="E8QWX1"/>
<dbReference type="GO" id="GO:0009073">
    <property type="term" value="P:aromatic amino acid family biosynthetic process"/>
    <property type="evidence" value="ECO:0007669"/>
    <property type="project" value="InterPro"/>
</dbReference>
<dbReference type="NCBIfam" id="NF006421">
    <property type="entry name" value="PRK08673.1"/>
    <property type="match status" value="1"/>
</dbReference>
<feature type="domain" description="DAHP synthase ferredoxin-like" evidence="3">
    <location>
        <begin position="1"/>
        <end position="67"/>
    </location>
</feature>
<dbReference type="RefSeq" id="WP_013566298.1">
    <property type="nucleotide sequence ID" value="NC_014962.1"/>
</dbReference>
<organism evidence="4 5">
    <name type="scientific">Isosphaera pallida (strain ATCC 43644 / DSM 9630 / IS1B)</name>
    <dbReference type="NCBI Taxonomy" id="575540"/>
    <lineage>
        <taxon>Bacteria</taxon>
        <taxon>Pseudomonadati</taxon>
        <taxon>Planctomycetota</taxon>
        <taxon>Planctomycetia</taxon>
        <taxon>Isosphaerales</taxon>
        <taxon>Isosphaeraceae</taxon>
        <taxon>Isosphaera</taxon>
    </lineage>
</organism>
<evidence type="ECO:0000313" key="5">
    <source>
        <dbReference type="Proteomes" id="UP000008631"/>
    </source>
</evidence>
<name>E8QWX1_ISOPI</name>
<dbReference type="AlphaFoldDB" id="E8QWX1"/>
<dbReference type="KEGG" id="ipa:Isop_3453"/>
<accession>E8QWX1</accession>
<dbReference type="InterPro" id="IPR052899">
    <property type="entry name" value="Class-I_DAHP_synthase"/>
</dbReference>
<protein>
    <submittedName>
        <fullName evidence="4">3-deoxy-D-arabinoheptulosonate-7-phosphate synthase</fullName>
        <ecNumber evidence="4">2.5.1.54</ecNumber>
    </submittedName>
</protein>
<dbReference type="STRING" id="575540.Isop_3453"/>
<proteinExistence type="predicted"/>
<dbReference type="Pfam" id="PF18152">
    <property type="entry name" value="DAHP_snth_FXD"/>
    <property type="match status" value="1"/>
</dbReference>
<keyword evidence="5" id="KW-1185">Reference proteome</keyword>
<dbReference type="InterPro" id="IPR006268">
    <property type="entry name" value="DAHP_syn_2"/>
</dbReference>
<dbReference type="Proteomes" id="UP000008631">
    <property type="component" value="Chromosome"/>
</dbReference>
<evidence type="ECO:0000259" key="3">
    <source>
        <dbReference type="Pfam" id="PF18152"/>
    </source>
</evidence>
<dbReference type="HOGENOM" id="CLU_062599_0_0_0"/>
<dbReference type="GO" id="GO:0016832">
    <property type="term" value="F:aldehyde-lyase activity"/>
    <property type="evidence" value="ECO:0007669"/>
    <property type="project" value="InterPro"/>
</dbReference>
<keyword evidence="1 4" id="KW-0808">Transferase</keyword>
<dbReference type="EC" id="2.5.1.54" evidence="4"/>
<reference evidence="4 5" key="2">
    <citation type="journal article" date="2011" name="Stand. Genomic Sci.">
        <title>Complete genome sequence of Isosphaera pallida type strain (IS1B).</title>
        <authorList>
            <consortium name="US DOE Joint Genome Institute (JGI-PGF)"/>
            <person name="Goker M."/>
            <person name="Cleland D."/>
            <person name="Saunders E."/>
            <person name="Lapidus A."/>
            <person name="Nolan M."/>
            <person name="Lucas S."/>
            <person name="Hammon N."/>
            <person name="Deshpande S."/>
            <person name="Cheng J.F."/>
            <person name="Tapia R."/>
            <person name="Han C."/>
            <person name="Goodwin L."/>
            <person name="Pitluck S."/>
            <person name="Liolios K."/>
            <person name="Pagani I."/>
            <person name="Ivanova N."/>
            <person name="Mavromatis K."/>
            <person name="Pati A."/>
            <person name="Chen A."/>
            <person name="Palaniappan K."/>
            <person name="Land M."/>
            <person name="Hauser L."/>
            <person name="Chang Y.J."/>
            <person name="Jeffries C.D."/>
            <person name="Detter J.C."/>
            <person name="Beck B."/>
            <person name="Woyke T."/>
            <person name="Bristow J."/>
            <person name="Eisen J.A."/>
            <person name="Markowitz V."/>
            <person name="Hugenholtz P."/>
            <person name="Kyrpides N.C."/>
            <person name="Klenk H.P."/>
        </authorList>
    </citation>
    <scope>NUCLEOTIDE SEQUENCE [LARGE SCALE GENOMIC DNA]</scope>
    <source>
        <strain evidence="5">ATCC 43644 / DSM 9630 / IS1B</strain>
    </source>
</reference>
<dbReference type="OrthoDB" id="9780456at2"/>
<dbReference type="InterPro" id="IPR006218">
    <property type="entry name" value="DAHP1/KDSA"/>
</dbReference>
<gene>
    <name evidence="4" type="ordered locus">Isop_3453</name>
</gene>
<dbReference type="NCBIfam" id="NF009239">
    <property type="entry name" value="PRK12595.1"/>
    <property type="match status" value="1"/>
</dbReference>
<dbReference type="SUPFAM" id="SSF51569">
    <property type="entry name" value="Aldolase"/>
    <property type="match status" value="1"/>
</dbReference>
<feature type="domain" description="DAHP synthetase I/KDSA" evidence="2">
    <location>
        <begin position="85"/>
        <end position="332"/>
    </location>
</feature>
<evidence type="ECO:0000256" key="1">
    <source>
        <dbReference type="ARBA" id="ARBA00022679"/>
    </source>
</evidence>
<evidence type="ECO:0000259" key="2">
    <source>
        <dbReference type="Pfam" id="PF00793"/>
    </source>
</evidence>
<evidence type="ECO:0000313" key="4">
    <source>
        <dbReference type="EMBL" id="ADV64010.1"/>
    </source>
</evidence>